<dbReference type="PROSITE" id="PS51725">
    <property type="entry name" value="ABM"/>
    <property type="match status" value="1"/>
</dbReference>
<keyword evidence="3" id="KW-1185">Reference proteome</keyword>
<dbReference type="Proteomes" id="UP000242847">
    <property type="component" value="Unassembled WGS sequence"/>
</dbReference>
<evidence type="ECO:0000313" key="2">
    <source>
        <dbReference type="EMBL" id="ONM44739.1"/>
    </source>
</evidence>
<dbReference type="AlphaFoldDB" id="A0A1S8DIP3"/>
<sequence length="97" mass="10585">MSDTITIVAVLRAADGAAEKVAGILHRAVAPSRAEAGCRGYVLHHDRSDHQRFVFVEQWADMAAIEAHRQAPHYLAMGKALDGLIVEREVMLLDAVP</sequence>
<dbReference type="EMBL" id="MUBC01000010">
    <property type="protein sequence ID" value="ONM44739.1"/>
    <property type="molecule type" value="Genomic_DNA"/>
</dbReference>
<accession>A0A1S8DIP3</accession>
<dbReference type="Pfam" id="PF03992">
    <property type="entry name" value="ABM"/>
    <property type="match status" value="1"/>
</dbReference>
<proteinExistence type="predicted"/>
<keyword evidence="2" id="KW-0560">Oxidoreductase</keyword>
<organism evidence="2 3">
    <name type="scientific">Halopseudomonas pachastrellae</name>
    <dbReference type="NCBI Taxonomy" id="254161"/>
    <lineage>
        <taxon>Bacteria</taxon>
        <taxon>Pseudomonadati</taxon>
        <taxon>Pseudomonadota</taxon>
        <taxon>Gammaproteobacteria</taxon>
        <taxon>Pseudomonadales</taxon>
        <taxon>Pseudomonadaceae</taxon>
        <taxon>Halopseudomonas</taxon>
    </lineage>
</organism>
<feature type="domain" description="ABM" evidence="1">
    <location>
        <begin position="5"/>
        <end position="93"/>
    </location>
</feature>
<dbReference type="InterPro" id="IPR011008">
    <property type="entry name" value="Dimeric_a/b-barrel"/>
</dbReference>
<dbReference type="GO" id="GO:0005829">
    <property type="term" value="C:cytosol"/>
    <property type="evidence" value="ECO:0007669"/>
    <property type="project" value="TreeGrafter"/>
</dbReference>
<evidence type="ECO:0000313" key="3">
    <source>
        <dbReference type="Proteomes" id="UP000242847"/>
    </source>
</evidence>
<dbReference type="PANTHER" id="PTHR33336">
    <property type="entry name" value="QUINOL MONOOXYGENASE YGIN-RELATED"/>
    <property type="match status" value="1"/>
</dbReference>
<keyword evidence="2" id="KW-0503">Monooxygenase</keyword>
<name>A0A1S8DIP3_9GAMM</name>
<dbReference type="STRING" id="254161.SAMN05216256_10926"/>
<dbReference type="GO" id="GO:0004497">
    <property type="term" value="F:monooxygenase activity"/>
    <property type="evidence" value="ECO:0007669"/>
    <property type="project" value="UniProtKB-KW"/>
</dbReference>
<dbReference type="Gene3D" id="3.30.70.100">
    <property type="match status" value="1"/>
</dbReference>
<dbReference type="SUPFAM" id="SSF54909">
    <property type="entry name" value="Dimeric alpha+beta barrel"/>
    <property type="match status" value="1"/>
</dbReference>
<comment type="caution">
    <text evidence="2">The sequence shown here is derived from an EMBL/GenBank/DDBJ whole genome shotgun (WGS) entry which is preliminary data.</text>
</comment>
<dbReference type="InterPro" id="IPR007138">
    <property type="entry name" value="ABM_dom"/>
</dbReference>
<dbReference type="OrthoDB" id="9812192at2"/>
<reference evidence="2 3" key="1">
    <citation type="submission" date="2017-01" db="EMBL/GenBank/DDBJ databases">
        <title>Draft genome sequence of Pseudomonas pachastrellae type strain CCUG 46540T from a deep sea.</title>
        <authorList>
            <person name="Gomila M."/>
            <person name="Mulet M."/>
            <person name="Lalucat J."/>
            <person name="Garcia-Valdes E."/>
        </authorList>
    </citation>
    <scope>NUCLEOTIDE SEQUENCE [LARGE SCALE GENOMIC DNA]</scope>
    <source>
        <strain evidence="2 3">CCUG 46540</strain>
    </source>
</reference>
<dbReference type="InterPro" id="IPR050744">
    <property type="entry name" value="AI-2_Isomerase_LsrG"/>
</dbReference>
<dbReference type="PANTHER" id="PTHR33336:SF3">
    <property type="entry name" value="ABM DOMAIN-CONTAINING PROTEIN"/>
    <property type="match status" value="1"/>
</dbReference>
<gene>
    <name evidence="2" type="ORF">BXT89_06320</name>
</gene>
<dbReference type="RefSeq" id="WP_083725805.1">
    <property type="nucleotide sequence ID" value="NZ_FOUD01000009.1"/>
</dbReference>
<evidence type="ECO:0000259" key="1">
    <source>
        <dbReference type="PROSITE" id="PS51725"/>
    </source>
</evidence>
<protein>
    <submittedName>
        <fullName evidence="2">Antibiotic biosynthesis monooxygenase</fullName>
    </submittedName>
</protein>